<reference evidence="2 3" key="1">
    <citation type="submission" date="2024-04" db="EMBL/GenBank/DDBJ databases">
        <authorList>
            <consortium name="Genoscope - CEA"/>
            <person name="William W."/>
        </authorList>
    </citation>
    <scope>NUCLEOTIDE SEQUENCE [LARGE SCALE GENOMIC DNA]</scope>
</reference>
<organism evidence="2 3">
    <name type="scientific">Lymnaea stagnalis</name>
    <name type="common">Great pond snail</name>
    <name type="synonym">Helix stagnalis</name>
    <dbReference type="NCBI Taxonomy" id="6523"/>
    <lineage>
        <taxon>Eukaryota</taxon>
        <taxon>Metazoa</taxon>
        <taxon>Spiralia</taxon>
        <taxon>Lophotrochozoa</taxon>
        <taxon>Mollusca</taxon>
        <taxon>Gastropoda</taxon>
        <taxon>Heterobranchia</taxon>
        <taxon>Euthyneura</taxon>
        <taxon>Panpulmonata</taxon>
        <taxon>Hygrophila</taxon>
        <taxon>Lymnaeoidea</taxon>
        <taxon>Lymnaeidae</taxon>
        <taxon>Lymnaea</taxon>
    </lineage>
</organism>
<name>A0AAV2INE9_LYMST</name>
<evidence type="ECO:0000256" key="1">
    <source>
        <dbReference type="SAM" id="SignalP"/>
    </source>
</evidence>
<dbReference type="EMBL" id="CAXITT010001510">
    <property type="protein sequence ID" value="CAL1548641.1"/>
    <property type="molecule type" value="Genomic_DNA"/>
</dbReference>
<gene>
    <name evidence="2" type="ORF">GSLYS_00021958001</name>
</gene>
<keyword evidence="3" id="KW-1185">Reference proteome</keyword>
<dbReference type="Proteomes" id="UP001497497">
    <property type="component" value="Unassembled WGS sequence"/>
</dbReference>
<dbReference type="AlphaFoldDB" id="A0AAV2INE9"/>
<evidence type="ECO:0000313" key="2">
    <source>
        <dbReference type="EMBL" id="CAL1548641.1"/>
    </source>
</evidence>
<keyword evidence="1" id="KW-0732">Signal</keyword>
<accession>A0AAV2INE9</accession>
<protein>
    <submittedName>
        <fullName evidence="2">Uncharacterized protein</fullName>
    </submittedName>
</protein>
<sequence>MKLSTFAKLLALLVLTTSVCCQDDRDHDTRDELDKQVEKTVKNAAKTVCQEFSPEETDQPDPQLTKRGFFKKVWKSVKNAAVLYAVGKIVVGALGKRDQKPWTNLNSTDPERRRPSINRWWKDREEIVRTVRKLQNDGSQTDICEPESQKRIEKLERAIEILGKTMHVLQKLKKCN</sequence>
<feature type="chain" id="PRO_5043909549" evidence="1">
    <location>
        <begin position="22"/>
        <end position="176"/>
    </location>
</feature>
<evidence type="ECO:0000313" key="3">
    <source>
        <dbReference type="Proteomes" id="UP001497497"/>
    </source>
</evidence>
<feature type="signal peptide" evidence="1">
    <location>
        <begin position="1"/>
        <end position="21"/>
    </location>
</feature>
<comment type="caution">
    <text evidence="2">The sequence shown here is derived from an EMBL/GenBank/DDBJ whole genome shotgun (WGS) entry which is preliminary data.</text>
</comment>
<proteinExistence type="predicted"/>